<reference evidence="2" key="1">
    <citation type="journal article" date="2019" name="bioRxiv">
        <title>The Genome of the Zebra Mussel, Dreissena polymorpha: A Resource for Invasive Species Research.</title>
        <authorList>
            <person name="McCartney M.A."/>
            <person name="Auch B."/>
            <person name="Kono T."/>
            <person name="Mallez S."/>
            <person name="Zhang Y."/>
            <person name="Obille A."/>
            <person name="Becker A."/>
            <person name="Abrahante J.E."/>
            <person name="Garbe J."/>
            <person name="Badalamenti J.P."/>
            <person name="Herman A."/>
            <person name="Mangelson H."/>
            <person name="Liachko I."/>
            <person name="Sullivan S."/>
            <person name="Sone E.D."/>
            <person name="Koren S."/>
            <person name="Silverstein K.A.T."/>
            <person name="Beckman K.B."/>
            <person name="Gohl D.M."/>
        </authorList>
    </citation>
    <scope>NUCLEOTIDE SEQUENCE</scope>
    <source>
        <strain evidence="2">Duluth1</strain>
        <tissue evidence="2">Whole animal</tissue>
    </source>
</reference>
<name>A0A9D4L5J8_DREPO</name>
<feature type="region of interest" description="Disordered" evidence="1">
    <location>
        <begin position="1"/>
        <end position="37"/>
    </location>
</feature>
<evidence type="ECO:0000256" key="1">
    <source>
        <dbReference type="SAM" id="MobiDB-lite"/>
    </source>
</evidence>
<evidence type="ECO:0000313" key="2">
    <source>
        <dbReference type="EMBL" id="KAH3852410.1"/>
    </source>
</evidence>
<gene>
    <name evidence="2" type="ORF">DPMN_094917</name>
</gene>
<dbReference type="AlphaFoldDB" id="A0A9D4L5J8"/>
<organism evidence="2 3">
    <name type="scientific">Dreissena polymorpha</name>
    <name type="common">Zebra mussel</name>
    <name type="synonym">Mytilus polymorpha</name>
    <dbReference type="NCBI Taxonomy" id="45954"/>
    <lineage>
        <taxon>Eukaryota</taxon>
        <taxon>Metazoa</taxon>
        <taxon>Spiralia</taxon>
        <taxon>Lophotrochozoa</taxon>
        <taxon>Mollusca</taxon>
        <taxon>Bivalvia</taxon>
        <taxon>Autobranchia</taxon>
        <taxon>Heteroconchia</taxon>
        <taxon>Euheterodonta</taxon>
        <taxon>Imparidentia</taxon>
        <taxon>Neoheterodontei</taxon>
        <taxon>Myida</taxon>
        <taxon>Dreissenoidea</taxon>
        <taxon>Dreissenidae</taxon>
        <taxon>Dreissena</taxon>
    </lineage>
</organism>
<protein>
    <submittedName>
        <fullName evidence="2">Uncharacterized protein</fullName>
    </submittedName>
</protein>
<accession>A0A9D4L5J8</accession>
<keyword evidence="3" id="KW-1185">Reference proteome</keyword>
<reference evidence="2" key="2">
    <citation type="submission" date="2020-11" db="EMBL/GenBank/DDBJ databases">
        <authorList>
            <person name="McCartney M.A."/>
            <person name="Auch B."/>
            <person name="Kono T."/>
            <person name="Mallez S."/>
            <person name="Becker A."/>
            <person name="Gohl D.M."/>
            <person name="Silverstein K.A.T."/>
            <person name="Koren S."/>
            <person name="Bechman K.B."/>
            <person name="Herman A."/>
            <person name="Abrahante J.E."/>
            <person name="Garbe J."/>
        </authorList>
    </citation>
    <scope>NUCLEOTIDE SEQUENCE</scope>
    <source>
        <strain evidence="2">Duluth1</strain>
        <tissue evidence="2">Whole animal</tissue>
    </source>
</reference>
<dbReference type="Proteomes" id="UP000828390">
    <property type="component" value="Unassembled WGS sequence"/>
</dbReference>
<evidence type="ECO:0000313" key="3">
    <source>
        <dbReference type="Proteomes" id="UP000828390"/>
    </source>
</evidence>
<sequence length="67" mass="7337">MYFSDTGNEHRTTRKTSSTAADAAADDDDYDDADDGLDNAFNQVISGLVKSEEQAQNQHMAVCHEIV</sequence>
<comment type="caution">
    <text evidence="2">The sequence shown here is derived from an EMBL/GenBank/DDBJ whole genome shotgun (WGS) entry which is preliminary data.</text>
</comment>
<proteinExistence type="predicted"/>
<feature type="compositionally biased region" description="Acidic residues" evidence="1">
    <location>
        <begin position="24"/>
        <end position="37"/>
    </location>
</feature>
<dbReference type="EMBL" id="JAIWYP010000003">
    <property type="protein sequence ID" value="KAH3852410.1"/>
    <property type="molecule type" value="Genomic_DNA"/>
</dbReference>